<reference evidence="4 5" key="1">
    <citation type="submission" date="2024-03" db="EMBL/GenBank/DDBJ databases">
        <title>The Acrasis kona genome and developmental transcriptomes reveal deep origins of eukaryotic multicellular pathways.</title>
        <authorList>
            <person name="Sheikh S."/>
            <person name="Fu C.-J."/>
            <person name="Brown M.W."/>
            <person name="Baldauf S.L."/>
        </authorList>
    </citation>
    <scope>NUCLEOTIDE SEQUENCE [LARGE SCALE GENOMIC DNA]</scope>
    <source>
        <strain evidence="4 5">ATCC MYA-3509</strain>
    </source>
</reference>
<dbReference type="Proteomes" id="UP001431209">
    <property type="component" value="Unassembled WGS sequence"/>
</dbReference>
<sequence>MLRCARLSSSARLVCRGPTFQNLVQHRFISVSSSSQEELQECIFENVEEEGIVIVTLNRPRYKNALGTNLLSQLSKNLDKIRFSPQTRVCILKSSSNDIFCAGADLKERSKMTQQETAAFVHSLRKTFSDLESLPVPTIACITGSALGGGLELAMACDMRIAEDNKQTKIGLPETSLAIIPGAGGTQRLARLIGVSRAKELTFTARRIDAQTALKYGLLNECVEDGKAFERCMEVAREISKNGPVALRMAKIAIQEGMQMDRSSGMILEQQCYAQVIPTKDRLEGLKAFAEKRTPLYKGE</sequence>
<dbReference type="GO" id="GO:0016836">
    <property type="term" value="F:hydro-lyase activity"/>
    <property type="evidence" value="ECO:0007669"/>
    <property type="project" value="UniProtKB-ARBA"/>
</dbReference>
<dbReference type="PROSITE" id="PS00166">
    <property type="entry name" value="ENOYL_COA_HYDRATASE"/>
    <property type="match status" value="1"/>
</dbReference>
<dbReference type="PANTHER" id="PTHR11941">
    <property type="entry name" value="ENOYL-COA HYDRATASE-RELATED"/>
    <property type="match status" value="1"/>
</dbReference>
<evidence type="ECO:0000256" key="1">
    <source>
        <dbReference type="ARBA" id="ARBA00005254"/>
    </source>
</evidence>
<proteinExistence type="inferred from homology"/>
<dbReference type="InterPro" id="IPR014748">
    <property type="entry name" value="Enoyl-CoA_hydra_C"/>
</dbReference>
<keyword evidence="2" id="KW-0456">Lyase</keyword>
<evidence type="ECO:0000256" key="2">
    <source>
        <dbReference type="ARBA" id="ARBA00023239"/>
    </source>
</evidence>
<evidence type="ECO:0000313" key="4">
    <source>
        <dbReference type="EMBL" id="KAL0477857.1"/>
    </source>
</evidence>
<dbReference type="CDD" id="cd06558">
    <property type="entry name" value="crotonase-like"/>
    <property type="match status" value="1"/>
</dbReference>
<evidence type="ECO:0000313" key="5">
    <source>
        <dbReference type="Proteomes" id="UP001431209"/>
    </source>
</evidence>
<dbReference type="Gene3D" id="3.90.226.10">
    <property type="entry name" value="2-enoyl-CoA Hydratase, Chain A, domain 1"/>
    <property type="match status" value="1"/>
</dbReference>
<dbReference type="FunFam" id="1.10.12.10:FF:000001">
    <property type="entry name" value="Probable enoyl-CoA hydratase, mitochondrial"/>
    <property type="match status" value="1"/>
</dbReference>
<protein>
    <submittedName>
        <fullName evidence="4">Methylglutaconyl-CoA hydratase AUH</fullName>
    </submittedName>
</protein>
<dbReference type="GO" id="GO:0005739">
    <property type="term" value="C:mitochondrion"/>
    <property type="evidence" value="ECO:0007669"/>
    <property type="project" value="TreeGrafter"/>
</dbReference>
<dbReference type="FunFam" id="3.90.226.10:FF:000009">
    <property type="entry name" value="Carnitinyl-CoA dehydratase"/>
    <property type="match status" value="1"/>
</dbReference>
<dbReference type="Gene3D" id="1.10.12.10">
    <property type="entry name" value="Lyase 2-enoyl-coa Hydratase, Chain A, domain 2"/>
    <property type="match status" value="1"/>
</dbReference>
<dbReference type="AlphaFoldDB" id="A0AAW2YKU2"/>
<comment type="caution">
    <text evidence="4">The sequence shown here is derived from an EMBL/GenBank/DDBJ whole genome shotgun (WGS) entry which is preliminary data.</text>
</comment>
<dbReference type="SUPFAM" id="SSF52096">
    <property type="entry name" value="ClpP/crotonase"/>
    <property type="match status" value="1"/>
</dbReference>
<dbReference type="InterPro" id="IPR001753">
    <property type="entry name" value="Enoyl-CoA_hydra/iso"/>
</dbReference>
<dbReference type="EMBL" id="JAOPGA020000257">
    <property type="protein sequence ID" value="KAL0477857.1"/>
    <property type="molecule type" value="Genomic_DNA"/>
</dbReference>
<accession>A0AAW2YKU2</accession>
<keyword evidence="5" id="KW-1185">Reference proteome</keyword>
<dbReference type="GO" id="GO:0006635">
    <property type="term" value="P:fatty acid beta-oxidation"/>
    <property type="evidence" value="ECO:0007669"/>
    <property type="project" value="TreeGrafter"/>
</dbReference>
<organism evidence="4 5">
    <name type="scientific">Acrasis kona</name>
    <dbReference type="NCBI Taxonomy" id="1008807"/>
    <lineage>
        <taxon>Eukaryota</taxon>
        <taxon>Discoba</taxon>
        <taxon>Heterolobosea</taxon>
        <taxon>Tetramitia</taxon>
        <taxon>Eutetramitia</taxon>
        <taxon>Acrasidae</taxon>
        <taxon>Acrasis</taxon>
    </lineage>
</organism>
<gene>
    <name evidence="4" type="ORF">AKO1_013671</name>
</gene>
<dbReference type="InterPro" id="IPR029045">
    <property type="entry name" value="ClpP/crotonase-like_dom_sf"/>
</dbReference>
<dbReference type="Pfam" id="PF00378">
    <property type="entry name" value="ECH_1"/>
    <property type="match status" value="1"/>
</dbReference>
<evidence type="ECO:0000256" key="3">
    <source>
        <dbReference type="RuleBase" id="RU003707"/>
    </source>
</evidence>
<comment type="similarity">
    <text evidence="1 3">Belongs to the enoyl-CoA hydratase/isomerase family.</text>
</comment>
<dbReference type="PANTHER" id="PTHR11941:SF171">
    <property type="entry name" value="SD19268P"/>
    <property type="match status" value="1"/>
</dbReference>
<dbReference type="InterPro" id="IPR018376">
    <property type="entry name" value="Enoyl-CoA_hyd/isom_CS"/>
</dbReference>
<name>A0AAW2YKU2_9EUKA</name>